<feature type="non-terminal residue" evidence="3">
    <location>
        <position position="288"/>
    </location>
</feature>
<reference evidence="3" key="1">
    <citation type="journal article" date="2020" name="Fungal Divers.">
        <title>Resolving the Mortierellaceae phylogeny through synthesis of multi-gene phylogenetics and phylogenomics.</title>
        <authorList>
            <person name="Vandepol N."/>
            <person name="Liber J."/>
            <person name="Desiro A."/>
            <person name="Na H."/>
            <person name="Kennedy M."/>
            <person name="Barry K."/>
            <person name="Grigoriev I.V."/>
            <person name="Miller A.N."/>
            <person name="O'Donnell K."/>
            <person name="Stajich J.E."/>
            <person name="Bonito G."/>
        </authorList>
    </citation>
    <scope>NUCLEOTIDE SEQUENCE</scope>
    <source>
        <strain evidence="3">MES-2147</strain>
    </source>
</reference>
<dbReference type="AlphaFoldDB" id="A0A9P6LSL0"/>
<protein>
    <submittedName>
        <fullName evidence="3">Uncharacterized protein</fullName>
    </submittedName>
</protein>
<feature type="coiled-coil region" evidence="1">
    <location>
        <begin position="186"/>
        <end position="280"/>
    </location>
</feature>
<dbReference type="Proteomes" id="UP000749646">
    <property type="component" value="Unassembled WGS sequence"/>
</dbReference>
<feature type="region of interest" description="Disordered" evidence="2">
    <location>
        <begin position="1"/>
        <end position="25"/>
    </location>
</feature>
<name>A0A9P6LSL0_9FUNG</name>
<evidence type="ECO:0000313" key="4">
    <source>
        <dbReference type="Proteomes" id="UP000749646"/>
    </source>
</evidence>
<evidence type="ECO:0000256" key="2">
    <source>
        <dbReference type="SAM" id="MobiDB-lite"/>
    </source>
</evidence>
<evidence type="ECO:0000313" key="3">
    <source>
        <dbReference type="EMBL" id="KAF9930703.1"/>
    </source>
</evidence>
<dbReference type="EMBL" id="JAAAHW010010098">
    <property type="protein sequence ID" value="KAF9930703.1"/>
    <property type="molecule type" value="Genomic_DNA"/>
</dbReference>
<keyword evidence="4" id="KW-1185">Reference proteome</keyword>
<accession>A0A9P6LSL0</accession>
<feature type="compositionally biased region" description="Polar residues" evidence="2">
    <location>
        <begin position="1"/>
        <end position="21"/>
    </location>
</feature>
<organism evidence="3 4">
    <name type="scientific">Modicella reniformis</name>
    <dbReference type="NCBI Taxonomy" id="1440133"/>
    <lineage>
        <taxon>Eukaryota</taxon>
        <taxon>Fungi</taxon>
        <taxon>Fungi incertae sedis</taxon>
        <taxon>Mucoromycota</taxon>
        <taxon>Mortierellomycotina</taxon>
        <taxon>Mortierellomycetes</taxon>
        <taxon>Mortierellales</taxon>
        <taxon>Mortierellaceae</taxon>
        <taxon>Modicella</taxon>
    </lineage>
</organism>
<keyword evidence="1" id="KW-0175">Coiled coil</keyword>
<feature type="region of interest" description="Disordered" evidence="2">
    <location>
        <begin position="133"/>
        <end position="165"/>
    </location>
</feature>
<dbReference type="OrthoDB" id="7537227at2759"/>
<sequence>MSGSPSQAFRVDSSSKVTTIPTRHDPKTGQRVVRWIDIQQYYKNAIGILNGVDAVLFLTNDDLEDLIPRRIAHHPGVILEVLMEDGSQGSSSTISTLGSTSVDLIPTSDISYINTSSGDTGSMTRNLVTSTTEKIDDDDDDDNNQGFVVHSPGQPPEYQISPHASSQGLGLLASNSQRLQLEMGDNMVQQEQMRQLKQQTQRMQEQLDEILQQLQQQQMDDKGSSKLQLSEQITQTIKDTQQQQLQQHMEKVHQKLQHSEQQLHEQLDEVHQRLQDSEQQTLEQTGQH</sequence>
<gene>
    <name evidence="3" type="ORF">BGZ65_005198</name>
</gene>
<comment type="caution">
    <text evidence="3">The sequence shown here is derived from an EMBL/GenBank/DDBJ whole genome shotgun (WGS) entry which is preliminary data.</text>
</comment>
<evidence type="ECO:0000256" key="1">
    <source>
        <dbReference type="SAM" id="Coils"/>
    </source>
</evidence>
<proteinExistence type="predicted"/>